<dbReference type="Pfam" id="PF00476">
    <property type="entry name" value="DNA_pol_A"/>
    <property type="match status" value="2"/>
</dbReference>
<dbReference type="InterPro" id="IPR043502">
    <property type="entry name" value="DNA/RNA_pol_sf"/>
</dbReference>
<gene>
    <name evidence="7" type="primary">polA2_2</name>
    <name evidence="7" type="ORF">ERICV_05061</name>
</gene>
<evidence type="ECO:0000313" key="7">
    <source>
        <dbReference type="EMBL" id="QHZ54045.1"/>
    </source>
</evidence>
<evidence type="ECO:0000256" key="4">
    <source>
        <dbReference type="ARBA" id="ARBA00022705"/>
    </source>
</evidence>
<dbReference type="InterPro" id="IPR001098">
    <property type="entry name" value="DNA-dir_DNA_pol_A_palm_dom"/>
</dbReference>
<dbReference type="EMBL" id="CP019718">
    <property type="protein sequence ID" value="QHZ54045.1"/>
    <property type="molecule type" value="Genomic_DNA"/>
</dbReference>
<dbReference type="Gene3D" id="3.30.420.10">
    <property type="entry name" value="Ribonuclease H-like superfamily/Ribonuclease H"/>
    <property type="match status" value="1"/>
</dbReference>
<geneLocation type="plasmid" evidence="7 8">
    <name>unnamed1</name>
</geneLocation>
<dbReference type="Gene3D" id="1.20.1060.10">
    <property type="entry name" value="Taq DNA Polymerase, Chain T, domain 4"/>
    <property type="match status" value="1"/>
</dbReference>
<dbReference type="EC" id="2.7.7.7" evidence="2"/>
<evidence type="ECO:0000313" key="8">
    <source>
        <dbReference type="Proteomes" id="UP000464330"/>
    </source>
</evidence>
<dbReference type="InterPro" id="IPR002562">
    <property type="entry name" value="3'-5'_exonuclease_dom"/>
</dbReference>
<dbReference type="AlphaFoldDB" id="A0A6C0QZ93"/>
<dbReference type="InterPro" id="IPR036397">
    <property type="entry name" value="RNaseH_sf"/>
</dbReference>
<sequence length="741" mass="87137">MQRVHQYLHFDIYVTDNHQEVRRLFLRDKPKYVGFDTETTGLHIIKDRPFIVQLGWKKNHGGIVFVMDMTKECLSLIKFIFESTEYVFAHNVKYDMHMLANMGFDVLNKSIKWADSIFLARLSSEAISHRHGGISMRLENLAEKYVDKNAKHMCGIIEEELSALKTERNAMLAAMLRTIPTEEKTPSGRTKFWTKGMVENTLKDVMFHESDLPQEVRMFYNVWKKEYPEPTYADINRDIMHKYGGVDVVLMVKLIEVFKPIVSVREQDHIFEMECKAIIPFWKMERTGYRVDREYLMESRDRTRAYIVKKRKFMYEIMGEIINIGQHQKIKEKFMKLFGIHLEKDDKAELKKVIESDAPEQAKVLAKAIIELRTLEKWYSTYIIRVLESSKYDGRAYTQINQSGAVSGRVSSDFQQFPKFPLLDDEDNELFSPRRAIIVSEGYKGMYFLDFSQIELREQANYTLLVSGGDLNLCRAYFPFKCKSTKTGETYDWKNREHTKRWNSGEWVDENGHPWKKTDVHSLTTHNALIALGYTCYERYTKYKWEKDGEPFFGKSIDESEFQKVRYKGKTFNFMRNYGGGTRSAMEQLGLPELVAKALVAGYSESFPDVELYQNGVIKAYKKRGYVNNPYGRRYYLKPHNWRRAYKLANYLIQGGCADQLKNVLIKINELLEKGGYKSRMVMVIHDEIQYEVVEGEEHLIDKFLEIMQYMDEKHFVPIVSDVEFTDTSWQDKFKLEYVAA</sequence>
<reference evidence="7 8" key="1">
    <citation type="journal article" date="2020" name="Int. J. Med. Microbiol.">
        <title>Discovery of Paenibacillus larvae ERIC V: Phenotypic and genomic comparison to genotypes ERIC I-IV reveal different inventories of virulence factors which correlate with epidemiological prevalences of American Foulbrood.</title>
        <authorList>
            <person name="Beims H."/>
            <person name="Bunk B."/>
            <person name="Erler S."/>
            <person name="Mohr K.I."/>
            <person name="Sproer C."/>
            <person name="Pradella S."/>
            <person name="Gunther G."/>
            <person name="Rohde M."/>
            <person name="von der Ohe W."/>
            <person name="Steinert M."/>
        </authorList>
    </citation>
    <scope>NUCLEOTIDE SEQUENCE [LARGE SCALE GENOMIC DNA]</scope>
    <source>
        <strain evidence="7">Eric_V</strain>
        <plasmid evidence="7">unnamed1</plasmid>
    </source>
</reference>
<accession>A0A6C0QZ93</accession>
<evidence type="ECO:0000256" key="3">
    <source>
        <dbReference type="ARBA" id="ARBA00020311"/>
    </source>
</evidence>
<protein>
    <recommendedName>
        <fullName evidence="3">DNA polymerase I</fullName>
        <ecNumber evidence="2">2.7.7.7</ecNumber>
    </recommendedName>
</protein>
<dbReference type="PANTHER" id="PTHR10133:SF27">
    <property type="entry name" value="DNA POLYMERASE NU"/>
    <property type="match status" value="1"/>
</dbReference>
<dbReference type="Gene3D" id="1.10.150.20">
    <property type="entry name" value="5' to 3' exonuclease, C-terminal subdomain"/>
    <property type="match status" value="1"/>
</dbReference>
<dbReference type="GO" id="GO:0008408">
    <property type="term" value="F:3'-5' exonuclease activity"/>
    <property type="evidence" value="ECO:0007669"/>
    <property type="project" value="InterPro"/>
</dbReference>
<dbReference type="PANTHER" id="PTHR10133">
    <property type="entry name" value="DNA POLYMERASE I"/>
    <property type="match status" value="1"/>
</dbReference>
<evidence type="ECO:0000256" key="1">
    <source>
        <dbReference type="ARBA" id="ARBA00007705"/>
    </source>
</evidence>
<dbReference type="SUPFAM" id="SSF53098">
    <property type="entry name" value="Ribonuclease H-like"/>
    <property type="match status" value="1"/>
</dbReference>
<keyword evidence="7" id="KW-0614">Plasmid</keyword>
<dbReference type="GO" id="GO:0006302">
    <property type="term" value="P:double-strand break repair"/>
    <property type="evidence" value="ECO:0007669"/>
    <property type="project" value="TreeGrafter"/>
</dbReference>
<dbReference type="RefSeq" id="WP_172423982.1">
    <property type="nucleotide sequence ID" value="NZ_CP019718.1"/>
</dbReference>
<organism evidence="7 8">
    <name type="scientific">Paenibacillus larvae subsp. larvae</name>
    <dbReference type="NCBI Taxonomy" id="147375"/>
    <lineage>
        <taxon>Bacteria</taxon>
        <taxon>Bacillati</taxon>
        <taxon>Bacillota</taxon>
        <taxon>Bacilli</taxon>
        <taxon>Bacillales</taxon>
        <taxon>Paenibacillaceae</taxon>
        <taxon>Paenibacillus</taxon>
    </lineage>
</organism>
<dbReference type="Gene3D" id="3.30.70.370">
    <property type="match status" value="1"/>
</dbReference>
<evidence type="ECO:0000256" key="5">
    <source>
        <dbReference type="ARBA" id="ARBA00049244"/>
    </source>
</evidence>
<feature type="domain" description="DNA-directed DNA polymerase family A palm" evidence="6">
    <location>
        <begin position="427"/>
        <end position="697"/>
    </location>
</feature>
<dbReference type="GO" id="GO:0006261">
    <property type="term" value="P:DNA-templated DNA replication"/>
    <property type="evidence" value="ECO:0007669"/>
    <property type="project" value="InterPro"/>
</dbReference>
<evidence type="ECO:0000259" key="6">
    <source>
        <dbReference type="SMART" id="SM00482"/>
    </source>
</evidence>
<dbReference type="InterPro" id="IPR012337">
    <property type="entry name" value="RNaseH-like_sf"/>
</dbReference>
<comment type="catalytic activity">
    <reaction evidence="5">
        <text>DNA(n) + a 2'-deoxyribonucleoside 5'-triphosphate = DNA(n+1) + diphosphate</text>
        <dbReference type="Rhea" id="RHEA:22508"/>
        <dbReference type="Rhea" id="RHEA-COMP:17339"/>
        <dbReference type="Rhea" id="RHEA-COMP:17340"/>
        <dbReference type="ChEBI" id="CHEBI:33019"/>
        <dbReference type="ChEBI" id="CHEBI:61560"/>
        <dbReference type="ChEBI" id="CHEBI:173112"/>
        <dbReference type="EC" id="2.7.7.7"/>
    </reaction>
</comment>
<keyword evidence="7" id="KW-0808">Transferase</keyword>
<dbReference type="GO" id="GO:0003887">
    <property type="term" value="F:DNA-directed DNA polymerase activity"/>
    <property type="evidence" value="ECO:0007669"/>
    <property type="project" value="UniProtKB-EC"/>
</dbReference>
<name>A0A6C0QZ93_9BACL</name>
<keyword evidence="7" id="KW-0548">Nucleotidyltransferase</keyword>
<evidence type="ECO:0000256" key="2">
    <source>
        <dbReference type="ARBA" id="ARBA00012417"/>
    </source>
</evidence>
<dbReference type="GO" id="GO:0003677">
    <property type="term" value="F:DNA binding"/>
    <property type="evidence" value="ECO:0007669"/>
    <property type="project" value="InterPro"/>
</dbReference>
<dbReference type="Pfam" id="PF01612">
    <property type="entry name" value="DNA_pol_A_exo1"/>
    <property type="match status" value="1"/>
</dbReference>
<keyword evidence="4" id="KW-0235">DNA replication</keyword>
<proteinExistence type="inferred from homology"/>
<dbReference type="Proteomes" id="UP000464330">
    <property type="component" value="Plasmid unnamed1"/>
</dbReference>
<dbReference type="SUPFAM" id="SSF56672">
    <property type="entry name" value="DNA/RNA polymerases"/>
    <property type="match status" value="1"/>
</dbReference>
<dbReference type="InterPro" id="IPR002298">
    <property type="entry name" value="DNA_polymerase_A"/>
</dbReference>
<dbReference type="SMART" id="SM00482">
    <property type="entry name" value="POLAc"/>
    <property type="match status" value="1"/>
</dbReference>
<comment type="similarity">
    <text evidence="1">Belongs to the DNA polymerase type-A family.</text>
</comment>